<dbReference type="PROSITE" id="PS50111">
    <property type="entry name" value="CHEMOTAXIS_TRANSDUC_2"/>
    <property type="match status" value="1"/>
</dbReference>
<feature type="compositionally biased region" description="Low complexity" evidence="2">
    <location>
        <begin position="318"/>
        <end position="397"/>
    </location>
</feature>
<dbReference type="InterPro" id="IPR051934">
    <property type="entry name" value="Phage_Tail_Fiber_Structural"/>
</dbReference>
<feature type="compositionally biased region" description="Low complexity" evidence="2">
    <location>
        <begin position="1067"/>
        <end position="1076"/>
    </location>
</feature>
<feature type="domain" description="Methyl-accepting transducer" evidence="3">
    <location>
        <begin position="139"/>
        <end position="381"/>
    </location>
</feature>
<dbReference type="HOGENOM" id="CLU_008928_4_2_6"/>
<feature type="region of interest" description="Disordered" evidence="2">
    <location>
        <begin position="952"/>
        <end position="1027"/>
    </location>
</feature>
<dbReference type="EMBL" id="CU928158">
    <property type="protein sequence ID" value="CAQ91878.1"/>
    <property type="molecule type" value="Genomic_DNA"/>
</dbReference>
<evidence type="ECO:0000259" key="3">
    <source>
        <dbReference type="PROSITE" id="PS50111"/>
    </source>
</evidence>
<evidence type="ECO:0000313" key="5">
    <source>
        <dbReference type="Proteomes" id="UP000000745"/>
    </source>
</evidence>
<keyword evidence="1" id="KW-0807">Transducer</keyword>
<feature type="region of interest" description="Disordered" evidence="2">
    <location>
        <begin position="1045"/>
        <end position="1076"/>
    </location>
</feature>
<feature type="compositionally biased region" description="Polar residues" evidence="2">
    <location>
        <begin position="1048"/>
        <end position="1064"/>
    </location>
</feature>
<evidence type="ECO:0000313" key="4">
    <source>
        <dbReference type="EMBL" id="CAQ91878.1"/>
    </source>
</evidence>
<dbReference type="InterPro" id="IPR037053">
    <property type="entry name" value="Phage_tail_collar_dom_sf"/>
</dbReference>
<dbReference type="Gene3D" id="2.60.40.1120">
    <property type="entry name" value="Carboxypeptidase-like, regulatory domain"/>
    <property type="match status" value="1"/>
</dbReference>
<organism evidence="4 5">
    <name type="scientific">Escherichia fergusonii (strain ATCC 35469 / DSM 13698 / CCUG 18766 / IAM 14443 / JCM 21226 / LMG 7866 / NBRC 102419 / NCTC 12128 / CDC 0568-73)</name>
    <dbReference type="NCBI Taxonomy" id="585054"/>
    <lineage>
        <taxon>Bacteria</taxon>
        <taxon>Pseudomonadati</taxon>
        <taxon>Pseudomonadota</taxon>
        <taxon>Gammaproteobacteria</taxon>
        <taxon>Enterobacterales</taxon>
        <taxon>Enterobacteriaceae</taxon>
        <taxon>Escherichia</taxon>
    </lineage>
</organism>
<dbReference type="InterPro" id="IPR008969">
    <property type="entry name" value="CarboxyPept-like_regulatory"/>
</dbReference>
<dbReference type="Pfam" id="PF08400">
    <property type="entry name" value="phage_tail_N"/>
    <property type="match status" value="1"/>
</dbReference>
<feature type="compositionally biased region" description="Polar residues" evidence="2">
    <location>
        <begin position="977"/>
        <end position="1027"/>
    </location>
</feature>
<feature type="compositionally biased region" description="Low complexity" evidence="2">
    <location>
        <begin position="250"/>
        <end position="310"/>
    </location>
</feature>
<dbReference type="GO" id="GO:0007165">
    <property type="term" value="P:signal transduction"/>
    <property type="evidence" value="ECO:0007669"/>
    <property type="project" value="UniProtKB-KW"/>
</dbReference>
<feature type="compositionally biased region" description="Basic and acidic residues" evidence="2">
    <location>
        <begin position="498"/>
        <end position="511"/>
    </location>
</feature>
<feature type="compositionally biased region" description="Low complexity" evidence="2">
    <location>
        <begin position="214"/>
        <end position="241"/>
    </location>
</feature>
<reference evidence="5" key="1">
    <citation type="journal article" date="2009" name="PLoS Genet.">
        <title>Organised genome dynamics in the Escherichia coli species results in highly diverse adaptive paths.</title>
        <authorList>
            <person name="Touchon M."/>
            <person name="Hoede C."/>
            <person name="Tenaillon O."/>
            <person name="Barbe V."/>
            <person name="Baeriswyl S."/>
            <person name="Bidet P."/>
            <person name="Bingen E."/>
            <person name="Bonacorsi S."/>
            <person name="Bouchier C."/>
            <person name="Bouvet O."/>
            <person name="Calteau A."/>
            <person name="Chiapello H."/>
            <person name="Clermont O."/>
            <person name="Cruveiller S."/>
            <person name="Danchin A."/>
            <person name="Diard M."/>
            <person name="Dossat C."/>
            <person name="Karoui M.E."/>
            <person name="Frapy E."/>
            <person name="Garry L."/>
            <person name="Ghigo J.M."/>
            <person name="Gilles A.M."/>
            <person name="Johnson J."/>
            <person name="Le Bouguenec C."/>
            <person name="Lescat M."/>
            <person name="Mangenot S."/>
            <person name="Martinez-Jehanne V."/>
            <person name="Matic I."/>
            <person name="Nassif X."/>
            <person name="Oztas S."/>
            <person name="Petit M.A."/>
            <person name="Pichon C."/>
            <person name="Rouy Z."/>
            <person name="Ruf C.S."/>
            <person name="Schneider D."/>
            <person name="Tourret J."/>
            <person name="Vacherie B."/>
            <person name="Vallenet D."/>
            <person name="Medigue C."/>
            <person name="Rocha E.P.C."/>
            <person name="Denamur E."/>
        </authorList>
    </citation>
    <scope>NUCLEOTIDE SEQUENCE [LARGE SCALE GENOMIC DNA]</scope>
    <source>
        <strain evidence="5">ATCC 35469 / DSM 13698 / BCRC 15582 / CCUG 18766 / IAM 14443 / JCM 21226 / LMG 7866 / NBRC 102419 / NCTC 12128 / CDC 0568-73</strain>
    </source>
</reference>
<sequence length="1126" mass="114599">MNMAVKISGVLKDGTGKPVQNCTIQLKAKRNSTTVVVNTLASENPDEAGRYSMDVEYGQYSVILMVEGFPPSHAGTITVYEDSKPGTLNDFLGAMTEDDARPEALRRFELMVEEVARNASVVAQNTAAAKKSASDASTSASEAATHATDAAGSARAASTSAEQAASSAQSASSSAGTASTKATEASKSAAAAESSKSAAATSAGAAKTSETNAAASQQSAATSASTATTKASEAATSARDAAASKEAAKSSETNASTSASSAASSATAAGNSAKAAKTSETNAKSSETAAEQSASAAAGSETVAASSAREASIKAEEAAASATAAGKSAESAASSASTATTKVTEATEQASAAARSASAAKTSETNAKASETSAESSKTAAASSASSAASSASSASASKDEATRQASAAGESASTASTKATEAAGSATEAAQSKNAAESAATRAETAAKRAEDVASAVALEDASTTKKGIVQLSSETSSESETLAATPKAVKSAYDNAETRLRKDQNGADIPDKDRFLSNINVYSKGEVDQKRGMRKYSFSAPANVVDGKWYPIVLRRSAGYNDELASRVVISTRQNAGNDPMNNCEFNGIVTSGGWSDRGSYAAGYFWAYQSEERSIHSIIASTKDDDVCSVFYVEARAFPIKVFAEEGLSVIVPTTDYTAGQTTYKWGVTEPATECINARTVIDFNQGRGYYCSHQFIGALPLSGGQMSGALTLANMAQPLRTPGGGIFANDGNLYINKPGFAGWIDALFLKLTGGTITGSLTVNGGIKGNASTATKLQTPVNINGVKFDGSGDININTLVSRGMVAALSGNTQGTPGVQMYEAYKNGYPTTYGNVLHMKGANAAGEGELLIGWSGTSGAHAPAFIRSRRDATDANWSLWDQLYTTAYPPSELYPAGAPIPWPSDTIPSGYALMQGQTFDKSAYPKLATAYPSGVIPDLRGWTIKGKPASGRAVLSQEQDGIKSHTHSASASSTDLGTKTTSSFDYGTKSTNNTGAHTHSISGTANSAGGHQHQSSGPYANSNRTALFPNGYTQVSVTNVPVVPQESGSGTSRISGKTSSDGAHTHSLSGTAASAGAHAHTVGIGAHAHTVALGAHGHTITVNAVGNAENTVKNIAFNYIVRLA</sequence>
<feature type="region of interest" description="Disordered" evidence="2">
    <location>
        <begin position="214"/>
        <end position="444"/>
    </location>
</feature>
<dbReference type="SUPFAM" id="SSF88874">
    <property type="entry name" value="Receptor-binding domain of short tail fibre protein gp12"/>
    <property type="match status" value="1"/>
</dbReference>
<dbReference type="Gene3D" id="3.90.1340.10">
    <property type="entry name" value="Phage tail collar domain"/>
    <property type="match status" value="1"/>
</dbReference>
<dbReference type="PANTHER" id="PTHR35191">
    <property type="entry name" value="PROPHAGE SIDE TAIL FIBER PROTEIN HOMOLOG STFQ-RELATED"/>
    <property type="match status" value="1"/>
</dbReference>
<dbReference type="PANTHER" id="PTHR35191:SF1">
    <property type="entry name" value="PROPHAGE SIDE TAIL FIBER PROTEIN HOMOLOG STFQ-RELATED"/>
    <property type="match status" value="1"/>
</dbReference>
<dbReference type="GO" id="GO:0006935">
    <property type="term" value="P:chemotaxis"/>
    <property type="evidence" value="ECO:0007669"/>
    <property type="project" value="UniProtKB-ARBA"/>
</dbReference>
<dbReference type="InterPro" id="IPR013609">
    <property type="entry name" value="Stf-like_N"/>
</dbReference>
<protein>
    <submittedName>
        <fullName evidence="4">Side tail fiber protein of prophage</fullName>
    </submittedName>
</protein>
<evidence type="ECO:0000256" key="1">
    <source>
        <dbReference type="PROSITE-ProRule" id="PRU00284"/>
    </source>
</evidence>
<evidence type="ECO:0000256" key="2">
    <source>
        <dbReference type="SAM" id="MobiDB-lite"/>
    </source>
</evidence>
<feature type="compositionally biased region" description="Low complexity" evidence="2">
    <location>
        <begin position="473"/>
        <end position="487"/>
    </location>
</feature>
<keyword evidence="5" id="KW-1185">Reference proteome</keyword>
<feature type="region of interest" description="Disordered" evidence="2">
    <location>
        <begin position="132"/>
        <end position="179"/>
    </location>
</feature>
<feature type="compositionally biased region" description="Low complexity" evidence="2">
    <location>
        <begin position="405"/>
        <end position="444"/>
    </location>
</feature>
<accession>B7LNQ8</accession>
<gene>
    <name evidence="4" type="ordered locus">EFER_4465</name>
</gene>
<dbReference type="AlphaFoldDB" id="B7LNQ8"/>
<dbReference type="GO" id="GO:0016020">
    <property type="term" value="C:membrane"/>
    <property type="evidence" value="ECO:0007669"/>
    <property type="project" value="InterPro"/>
</dbReference>
<feature type="region of interest" description="Disordered" evidence="2">
    <location>
        <begin position="471"/>
        <end position="511"/>
    </location>
</feature>
<proteinExistence type="predicted"/>
<dbReference type="InterPro" id="IPR004089">
    <property type="entry name" value="MCPsignal_dom"/>
</dbReference>
<name>B7LNQ8_ESCF3</name>
<dbReference type="SUPFAM" id="SSF49464">
    <property type="entry name" value="Carboxypeptidase regulatory domain-like"/>
    <property type="match status" value="1"/>
</dbReference>
<dbReference type="KEGG" id="efe:EFER_4465"/>
<dbReference type="InterPro" id="IPR011083">
    <property type="entry name" value="Phage_tail_collar_dom"/>
</dbReference>
<dbReference type="Pfam" id="PF07484">
    <property type="entry name" value="Collar"/>
    <property type="match status" value="1"/>
</dbReference>
<dbReference type="Proteomes" id="UP000000745">
    <property type="component" value="Chromosome"/>
</dbReference>